<accession>A0A1G8DWU7</accession>
<evidence type="ECO:0000313" key="1">
    <source>
        <dbReference type="EMBL" id="SDB76421.1"/>
    </source>
</evidence>
<name>A0A1G8DWU7_BACOV</name>
<dbReference type="Proteomes" id="UP000183670">
    <property type="component" value="Unassembled WGS sequence"/>
</dbReference>
<dbReference type="Proteomes" id="UP000181870">
    <property type="component" value="Unassembled WGS sequence"/>
</dbReference>
<organism evidence="2 3">
    <name type="scientific">Bacteroides ovatus</name>
    <dbReference type="NCBI Taxonomy" id="28116"/>
    <lineage>
        <taxon>Bacteria</taxon>
        <taxon>Pseudomonadati</taxon>
        <taxon>Bacteroidota</taxon>
        <taxon>Bacteroidia</taxon>
        <taxon>Bacteroidales</taxon>
        <taxon>Bacteroidaceae</taxon>
        <taxon>Bacteroides</taxon>
    </lineage>
</organism>
<dbReference type="EMBL" id="FMYE01000008">
    <property type="protein sequence ID" value="SDB76421.1"/>
    <property type="molecule type" value="Genomic_DNA"/>
</dbReference>
<proteinExistence type="predicted"/>
<protein>
    <recommendedName>
        <fullName evidence="5">Lipoprotein</fullName>
    </recommendedName>
</protein>
<evidence type="ECO:0000313" key="3">
    <source>
        <dbReference type="Proteomes" id="UP000181870"/>
    </source>
</evidence>
<dbReference type="AlphaFoldDB" id="A0A1G8DWU7"/>
<sequence length="138" mass="15220">MREITRLTTSFLNLTFLLSVVGCVQELNVTGILIQLTPEVTTCADIYAGLLTKPLSNPLLGSLSYSDTQETILVNYIMYESGPLNNTCSNIQGTYNNQDSYYKIPIVTSIGLVITPVTVGGSDWLMWYEEGQRGIGDR</sequence>
<evidence type="ECO:0000313" key="4">
    <source>
        <dbReference type="Proteomes" id="UP000183670"/>
    </source>
</evidence>
<dbReference type="PROSITE" id="PS51257">
    <property type="entry name" value="PROKAR_LIPOPROTEIN"/>
    <property type="match status" value="1"/>
</dbReference>
<dbReference type="EMBL" id="FNDO01000009">
    <property type="protein sequence ID" value="SDH62051.1"/>
    <property type="molecule type" value="Genomic_DNA"/>
</dbReference>
<evidence type="ECO:0008006" key="5">
    <source>
        <dbReference type="Google" id="ProtNLM"/>
    </source>
</evidence>
<gene>
    <name evidence="1" type="ORF">SAMN05192581_1008106</name>
    <name evidence="2" type="ORF">SAMN05192582_100922</name>
</gene>
<reference evidence="3 4" key="1">
    <citation type="submission" date="2016-10" db="EMBL/GenBank/DDBJ databases">
        <authorList>
            <person name="de Groot N.N."/>
        </authorList>
    </citation>
    <scope>NUCLEOTIDE SEQUENCE [LARGE SCALE GENOMIC DNA]</scope>
    <source>
        <strain evidence="1 4">NLAE-zl-C500</strain>
        <strain evidence="2 3">NLAE-zl-C57</strain>
    </source>
</reference>
<evidence type="ECO:0000313" key="2">
    <source>
        <dbReference type="EMBL" id="SDH62051.1"/>
    </source>
</evidence>